<dbReference type="SUPFAM" id="SSF103473">
    <property type="entry name" value="MFS general substrate transporter"/>
    <property type="match status" value="1"/>
</dbReference>
<dbReference type="Proteomes" id="UP001234880">
    <property type="component" value="Unassembled WGS sequence"/>
</dbReference>
<evidence type="ECO:0000256" key="1">
    <source>
        <dbReference type="ARBA" id="ARBA00004651"/>
    </source>
</evidence>
<comment type="subcellular location">
    <subcellularLocation>
        <location evidence="1">Cell membrane</location>
        <topology evidence="1">Multi-pass membrane protein</topology>
    </subcellularLocation>
</comment>
<evidence type="ECO:0000313" key="8">
    <source>
        <dbReference type="Proteomes" id="UP001234880"/>
    </source>
</evidence>
<comment type="caution">
    <text evidence="7">The sequence shown here is derived from an EMBL/GenBank/DDBJ whole genome shotgun (WGS) entry which is preliminary data.</text>
</comment>
<evidence type="ECO:0000256" key="2">
    <source>
        <dbReference type="ARBA" id="ARBA00022692"/>
    </source>
</evidence>
<name>A0ABT9KP26_9ACTN</name>
<feature type="transmembrane region" description="Helical" evidence="5">
    <location>
        <begin position="78"/>
        <end position="96"/>
    </location>
</feature>
<protein>
    <recommendedName>
        <fullName evidence="6">Major facilitator superfamily (MFS) profile domain-containing protein</fullName>
    </recommendedName>
</protein>
<keyword evidence="3 5" id="KW-1133">Transmembrane helix</keyword>
<accession>A0ABT9KP26</accession>
<dbReference type="PROSITE" id="PS50850">
    <property type="entry name" value="MFS"/>
    <property type="match status" value="1"/>
</dbReference>
<dbReference type="Pfam" id="PF07690">
    <property type="entry name" value="MFS_1"/>
    <property type="match status" value="1"/>
</dbReference>
<feature type="transmembrane region" description="Helical" evidence="5">
    <location>
        <begin position="189"/>
        <end position="209"/>
    </location>
</feature>
<dbReference type="Gene3D" id="1.20.1250.20">
    <property type="entry name" value="MFS general substrate transporter like domains"/>
    <property type="match status" value="1"/>
</dbReference>
<evidence type="ECO:0000313" key="7">
    <source>
        <dbReference type="EMBL" id="MDP9610165.1"/>
    </source>
</evidence>
<dbReference type="PANTHER" id="PTHR23501">
    <property type="entry name" value="MAJOR FACILITATOR SUPERFAMILY"/>
    <property type="match status" value="1"/>
</dbReference>
<evidence type="ECO:0000256" key="4">
    <source>
        <dbReference type="ARBA" id="ARBA00023136"/>
    </source>
</evidence>
<feature type="domain" description="Major facilitator superfamily (MFS) profile" evidence="6">
    <location>
        <begin position="1"/>
        <end position="213"/>
    </location>
</feature>
<evidence type="ECO:0000259" key="6">
    <source>
        <dbReference type="PROSITE" id="PS50850"/>
    </source>
</evidence>
<sequence length="231" mass="23680">MPLRVYSGHRNFPIAAILLTASGITVFGATLYLPLYQQVVQGASAANSGLLLLPMMIATLITSSIAGKVMTATGRYKIFPVLGTLLMAVGMGLLSTMNTGTPRTLTSLYMVVLGAGTGLCMQMSSTIAQNAVELRDIGSASAATNLFRNLGGSIGIAIFASLFTGTVTARPTQTARGLISIHDVAHATHLIFLTGACIGTAALIASVLIEEVPLRGKSAAAVSAVPDAQTA</sequence>
<feature type="transmembrane region" description="Helical" evidence="5">
    <location>
        <begin position="12"/>
        <end position="33"/>
    </location>
</feature>
<dbReference type="InterPro" id="IPR036259">
    <property type="entry name" value="MFS_trans_sf"/>
</dbReference>
<dbReference type="InterPro" id="IPR011701">
    <property type="entry name" value="MFS"/>
</dbReference>
<feature type="transmembrane region" description="Helical" evidence="5">
    <location>
        <begin position="45"/>
        <end position="66"/>
    </location>
</feature>
<keyword evidence="8" id="KW-1185">Reference proteome</keyword>
<reference evidence="7 8" key="1">
    <citation type="submission" date="2023-07" db="EMBL/GenBank/DDBJ databases">
        <title>Sequencing the genomes of 1000 actinobacteria strains.</title>
        <authorList>
            <person name="Klenk H.-P."/>
        </authorList>
    </citation>
    <scope>NUCLEOTIDE SEQUENCE [LARGE SCALE GENOMIC DNA]</scope>
    <source>
        <strain evidence="7 8">DSM 41600</strain>
    </source>
</reference>
<dbReference type="EMBL" id="JAURUE010000001">
    <property type="protein sequence ID" value="MDP9610165.1"/>
    <property type="molecule type" value="Genomic_DNA"/>
</dbReference>
<feature type="transmembrane region" description="Helical" evidence="5">
    <location>
        <begin position="108"/>
        <end position="128"/>
    </location>
</feature>
<dbReference type="InterPro" id="IPR020846">
    <property type="entry name" value="MFS_dom"/>
</dbReference>
<organism evidence="7 8">
    <name type="scientific">Streptomyces demainii</name>
    <dbReference type="NCBI Taxonomy" id="588122"/>
    <lineage>
        <taxon>Bacteria</taxon>
        <taxon>Bacillati</taxon>
        <taxon>Actinomycetota</taxon>
        <taxon>Actinomycetes</taxon>
        <taxon>Kitasatosporales</taxon>
        <taxon>Streptomycetaceae</taxon>
        <taxon>Streptomyces</taxon>
    </lineage>
</organism>
<keyword evidence="4 5" id="KW-0472">Membrane</keyword>
<keyword evidence="2 5" id="KW-0812">Transmembrane</keyword>
<evidence type="ECO:0000256" key="5">
    <source>
        <dbReference type="SAM" id="Phobius"/>
    </source>
</evidence>
<evidence type="ECO:0000256" key="3">
    <source>
        <dbReference type="ARBA" id="ARBA00022989"/>
    </source>
</evidence>
<proteinExistence type="predicted"/>
<gene>
    <name evidence="7" type="ORF">JOF35_002442</name>
</gene>
<dbReference type="PANTHER" id="PTHR23501:SF197">
    <property type="entry name" value="COMD"/>
    <property type="match status" value="1"/>
</dbReference>
<feature type="transmembrane region" description="Helical" evidence="5">
    <location>
        <begin position="149"/>
        <end position="169"/>
    </location>
</feature>